<gene>
    <name evidence="6" type="ORF">D7I43_13175</name>
</gene>
<dbReference type="PROSITE" id="PS50977">
    <property type="entry name" value="HTH_TETR_2"/>
    <property type="match status" value="1"/>
</dbReference>
<dbReference type="PANTHER" id="PTHR30055">
    <property type="entry name" value="HTH-TYPE TRANSCRIPTIONAL REGULATOR RUTR"/>
    <property type="match status" value="1"/>
</dbReference>
<organism evidence="6 7">
    <name type="scientific">Micromonospora globbae</name>
    <dbReference type="NCBI Taxonomy" id="1894969"/>
    <lineage>
        <taxon>Bacteria</taxon>
        <taxon>Bacillati</taxon>
        <taxon>Actinomycetota</taxon>
        <taxon>Actinomycetes</taxon>
        <taxon>Micromonosporales</taxon>
        <taxon>Micromonosporaceae</taxon>
        <taxon>Micromonospora</taxon>
    </lineage>
</organism>
<dbReference type="Pfam" id="PF02909">
    <property type="entry name" value="TetR_C_1"/>
    <property type="match status" value="1"/>
</dbReference>
<dbReference type="InterPro" id="IPR050109">
    <property type="entry name" value="HTH-type_TetR-like_transc_reg"/>
</dbReference>
<dbReference type="SUPFAM" id="SSF46689">
    <property type="entry name" value="Homeodomain-like"/>
    <property type="match status" value="1"/>
</dbReference>
<accession>A0A420F1T8</accession>
<dbReference type="Pfam" id="PF00440">
    <property type="entry name" value="TetR_N"/>
    <property type="match status" value="1"/>
</dbReference>
<dbReference type="InterPro" id="IPR009057">
    <property type="entry name" value="Homeodomain-like_sf"/>
</dbReference>
<dbReference type="EMBL" id="RAQQ01000008">
    <property type="protein sequence ID" value="RKF26898.1"/>
    <property type="molecule type" value="Genomic_DNA"/>
</dbReference>
<dbReference type="OrthoDB" id="2570341at2"/>
<dbReference type="InterPro" id="IPR001647">
    <property type="entry name" value="HTH_TetR"/>
</dbReference>
<evidence type="ECO:0000259" key="5">
    <source>
        <dbReference type="PROSITE" id="PS50977"/>
    </source>
</evidence>
<evidence type="ECO:0000313" key="7">
    <source>
        <dbReference type="Proteomes" id="UP000285744"/>
    </source>
</evidence>
<dbReference type="GO" id="GO:0045892">
    <property type="term" value="P:negative regulation of DNA-templated transcription"/>
    <property type="evidence" value="ECO:0007669"/>
    <property type="project" value="InterPro"/>
</dbReference>
<evidence type="ECO:0000256" key="1">
    <source>
        <dbReference type="ARBA" id="ARBA00023015"/>
    </source>
</evidence>
<evidence type="ECO:0000313" key="6">
    <source>
        <dbReference type="EMBL" id="RKF26898.1"/>
    </source>
</evidence>
<dbReference type="GO" id="GO:0003700">
    <property type="term" value="F:DNA-binding transcription factor activity"/>
    <property type="evidence" value="ECO:0007669"/>
    <property type="project" value="TreeGrafter"/>
</dbReference>
<dbReference type="Gene3D" id="1.10.10.60">
    <property type="entry name" value="Homeodomain-like"/>
    <property type="match status" value="1"/>
</dbReference>
<keyword evidence="2 4" id="KW-0238">DNA-binding</keyword>
<dbReference type="InterPro" id="IPR036271">
    <property type="entry name" value="Tet_transcr_reg_TetR-rel_C_sf"/>
</dbReference>
<evidence type="ECO:0000256" key="3">
    <source>
        <dbReference type="ARBA" id="ARBA00023163"/>
    </source>
</evidence>
<dbReference type="InterPro" id="IPR004111">
    <property type="entry name" value="Repressor_TetR_C"/>
</dbReference>
<evidence type="ECO:0000256" key="2">
    <source>
        <dbReference type="ARBA" id="ARBA00023125"/>
    </source>
</evidence>
<sequence length="259" mass="27250">MGRQGGAVEPTADEPTIPPAIAEAWGLRGRAPKGPRPGLTLGGIVAAAVALADAEGLPAVSMSRVAKELGAATMALYRYVGAKEELLTLMVDAAYGEPPAPAGSGPDWRVGLSRWAWAEREALRRHPWIVRVPIGSPPLTPHQLGWLDAGLRCLDGTGLTEPEKMSVMLLLTSYVRNEALLTAQLLDAAQAAGREPGAVMPAYARLVARLADPARFPALHAVLASGALDSDDDPDDEFTFGLDRLLDGVETLVRARTAG</sequence>
<evidence type="ECO:0000256" key="4">
    <source>
        <dbReference type="PROSITE-ProRule" id="PRU00335"/>
    </source>
</evidence>
<dbReference type="GO" id="GO:0000976">
    <property type="term" value="F:transcription cis-regulatory region binding"/>
    <property type="evidence" value="ECO:0007669"/>
    <property type="project" value="TreeGrafter"/>
</dbReference>
<name>A0A420F1T8_9ACTN</name>
<proteinExistence type="predicted"/>
<dbReference type="SUPFAM" id="SSF48498">
    <property type="entry name" value="Tetracyclin repressor-like, C-terminal domain"/>
    <property type="match status" value="1"/>
</dbReference>
<protein>
    <submittedName>
        <fullName evidence="6">TetR family transcriptional regulator</fullName>
    </submittedName>
</protein>
<comment type="caution">
    <text evidence="6">The sequence shown here is derived from an EMBL/GenBank/DDBJ whole genome shotgun (WGS) entry which is preliminary data.</text>
</comment>
<dbReference type="AlphaFoldDB" id="A0A420F1T8"/>
<feature type="domain" description="HTH tetR-type" evidence="5">
    <location>
        <begin position="38"/>
        <end position="98"/>
    </location>
</feature>
<keyword evidence="3" id="KW-0804">Transcription</keyword>
<dbReference type="PANTHER" id="PTHR30055:SF151">
    <property type="entry name" value="TRANSCRIPTIONAL REGULATORY PROTEIN"/>
    <property type="match status" value="1"/>
</dbReference>
<feature type="DNA-binding region" description="H-T-H motif" evidence="4">
    <location>
        <begin position="61"/>
        <end position="80"/>
    </location>
</feature>
<reference evidence="6 7" key="1">
    <citation type="journal article" date="2018" name="Int. J. Syst. Evol. Microbiol.">
        <title>Micromonospora globbae sp. nov., an endophytic actinomycete isolated from roots of Globba winitii C. H. Wright.</title>
        <authorList>
            <person name="Kuncharoen N."/>
            <person name="Pittayakhajonwut P."/>
            <person name="Tanasupawat S."/>
        </authorList>
    </citation>
    <scope>NUCLEOTIDE SEQUENCE [LARGE SCALE GENOMIC DNA]</scope>
    <source>
        <strain evidence="6 7">WPS1-2</strain>
    </source>
</reference>
<dbReference type="Proteomes" id="UP000285744">
    <property type="component" value="Unassembled WGS sequence"/>
</dbReference>
<dbReference type="Gene3D" id="1.10.357.10">
    <property type="entry name" value="Tetracycline Repressor, domain 2"/>
    <property type="match status" value="1"/>
</dbReference>
<keyword evidence="1" id="KW-0805">Transcription regulation</keyword>